<dbReference type="GeneID" id="917851"/>
<organismHost>
    <name type="scientific">Chlorella</name>
    <dbReference type="NCBI Taxonomy" id="3071"/>
</organismHost>
<dbReference type="KEGG" id="vg:917851"/>
<gene>
    <name evidence="1" type="primary">a045R</name>
</gene>
<accession>Q89380</accession>
<protein>
    <submittedName>
        <fullName evidence="1">Uncharacterized protein</fullName>
    </submittedName>
</protein>
<reference evidence="1 2" key="5">
    <citation type="journal article" date="1997" name="Virology">
        <title>Analysis of 74 kb of DNA located at the right end of the 330-kb chlorella virus PBCV-1 genome.</title>
        <authorList>
            <person name="Li Y."/>
            <person name="Lu Z."/>
            <person name="Sun L."/>
            <person name="Ropp S."/>
            <person name="Kutish G.F."/>
            <person name="Rock D.L."/>
            <person name="Van Etten J.L."/>
        </authorList>
    </citation>
    <scope>NUCLEOTIDE SEQUENCE [LARGE SCALE GENOMIC DNA]</scope>
</reference>
<dbReference type="Proteomes" id="UP000000862">
    <property type="component" value="Segment"/>
</dbReference>
<reference evidence="1 2" key="1">
    <citation type="journal article" date="1995" name="Virology">
        <title>Analysis of 45 kb of DNA located at the left end of the chlorella virus PBCV-1 genome.</title>
        <authorList>
            <person name="Lu Z."/>
            <person name="Li Y."/>
            <person name="Zhang Y."/>
            <person name="Kutish G.F."/>
            <person name="Rock D.L."/>
            <person name="Van Etten J.L."/>
        </authorList>
    </citation>
    <scope>NUCLEOTIDE SEQUENCE [LARGE SCALE GENOMIC DNA]</scope>
</reference>
<dbReference type="EMBL" id="JF411744">
    <property type="protein sequence ID" value="AAC96413.1"/>
    <property type="molecule type" value="Genomic_DNA"/>
</dbReference>
<reference evidence="1 2" key="7">
    <citation type="journal article" date="2000" name="Virology">
        <title>Characterization of a beta-1,3-glucanase encoded by chlorella virus PBCV-1.</title>
        <authorList>
            <person name="Sun L."/>
            <person name="Gurnon J.R."/>
            <person name="Adams B.J."/>
            <person name="Graves M.V."/>
            <person name="Van Etten J.L."/>
        </authorList>
    </citation>
    <scope>NUCLEOTIDE SEQUENCE [LARGE SCALE GENOMIC DNA]</scope>
</reference>
<reference evidence="1 2" key="8">
    <citation type="journal article" date="2010" name="J. Virol.">
        <title>Microarray analysis of Paramecium bursaria chlorella virus 1 transcription.</title>
        <authorList>
            <person name="Yanai-Balser G.M."/>
            <person name="Duncan G.A."/>
            <person name="Eudy J.D."/>
            <person name="Wang D."/>
            <person name="Li X."/>
            <person name="Agarkova I.V."/>
            <person name="Dunigan D.D."/>
            <person name="Van Etten J.L."/>
        </authorList>
    </citation>
    <scope>NUCLEOTIDE SEQUENCE [LARGE SCALE GENOMIC DNA]</scope>
</reference>
<organism evidence="1 2">
    <name type="scientific">Paramecium bursaria Chlorella virus 1</name>
    <name type="common">PBCV-1</name>
    <dbReference type="NCBI Taxonomy" id="10506"/>
    <lineage>
        <taxon>Viruses</taxon>
        <taxon>Varidnaviria</taxon>
        <taxon>Bamfordvirae</taxon>
        <taxon>Nucleocytoviricota</taxon>
        <taxon>Megaviricetes</taxon>
        <taxon>Algavirales</taxon>
        <taxon>Phycodnaviridae</taxon>
        <taxon>Chlorovirus</taxon>
        <taxon>Chlorovirus vanettense</taxon>
    </lineage>
</organism>
<evidence type="ECO:0000313" key="2">
    <source>
        <dbReference type="Proteomes" id="UP000000862"/>
    </source>
</evidence>
<dbReference type="PIR" id="T17535">
    <property type="entry name" value="T17535"/>
</dbReference>
<reference evidence="1 2" key="6">
    <citation type="journal article" date="1999" name="Virology">
        <title>Chlorella virus PBCV-1 encodes a functional homospermidine synthase.</title>
        <authorList>
            <person name="Kaiser A."/>
            <person name="Vollmert M."/>
            <person name="Tholl D."/>
            <person name="Graves M.V."/>
            <person name="Gurnon J.R."/>
            <person name="Xing W."/>
            <person name="Lisec A.D."/>
            <person name="Nickerson K.W."/>
            <person name="Van Etten J.L."/>
        </authorList>
    </citation>
    <scope>NUCLEOTIDE SEQUENCE [LARGE SCALE GENOMIC DNA]</scope>
</reference>
<reference evidence="1 2" key="2">
    <citation type="journal article" date="1995" name="Virology">
        <title>Analysis of 43 kb of the Chlorella virus PBCV-1 330-kb genome: map positions 45 to 88.</title>
        <authorList>
            <person name="Li Y."/>
            <person name="Lu Z."/>
            <person name="Burbank D.E."/>
            <person name="Kutish G.F."/>
            <person name="Rock D.L."/>
            <person name="Van Etten J.L."/>
        </authorList>
    </citation>
    <scope>NUCLEOTIDE SEQUENCE [LARGE SCALE GENOMIC DNA]</scope>
</reference>
<evidence type="ECO:0000313" key="1">
    <source>
        <dbReference type="EMBL" id="AAC96413.1"/>
    </source>
</evidence>
<sequence>MTFTIVRQRFYETRFSCSRGSMQQNSKSIWDSLVLIPFFVVHKKVYSVFHFVERIAVNILHTPRRMKRGH</sequence>
<keyword evidence="2" id="KW-1185">Reference proteome</keyword>
<reference evidence="1 2" key="3">
    <citation type="journal article" date="1996" name="Virology">
        <title>Analysis of 94 kb of the chlorella virus PBCV-1 330-kb genome: map positions 88 to 182.</title>
        <authorList>
            <person name="Lu Z."/>
            <person name="Li Y."/>
            <person name="Que Q."/>
            <person name="Kutish G.F."/>
            <person name="Rock D.L."/>
            <person name="Van Etten J.L."/>
        </authorList>
    </citation>
    <scope>NUCLEOTIDE SEQUENCE [LARGE SCALE GENOMIC DNA]</scope>
</reference>
<reference evidence="1 2" key="4">
    <citation type="journal article" date="1996" name="Virology">
        <title>Analysis of 76 kb of the chlorella virus PBCV-1 330-kb genome: map positions 182 to 258.</title>
        <authorList>
            <person name="Kutish G.F."/>
            <person name="Li Y."/>
            <person name="Lu Z."/>
            <person name="Furuta M."/>
            <person name="Rock D.L."/>
            <person name="Van Etten J.L."/>
        </authorList>
    </citation>
    <scope>NUCLEOTIDE SEQUENCE [LARGE SCALE GENOMIC DNA]</scope>
</reference>
<proteinExistence type="predicted"/>
<name>Q89380_PBCV1</name>
<dbReference type="RefSeq" id="NP_048393.1">
    <property type="nucleotide sequence ID" value="NC_000852.5"/>
</dbReference>